<gene>
    <name evidence="1" type="ORF">CSKR_105646</name>
</gene>
<dbReference type="InParanoid" id="A0A3R7CQJ7"/>
<proteinExistence type="predicted"/>
<evidence type="ECO:0000313" key="1">
    <source>
        <dbReference type="EMBL" id="KAG5441069.1"/>
    </source>
</evidence>
<name>A0A3R7CQJ7_CLOSI</name>
<reference evidence="1 2" key="1">
    <citation type="journal article" date="2018" name="Biotechnol. Adv.">
        <title>Improved genomic resources and new bioinformatic workflow for the carcinogenic parasite Clonorchis sinensis: Biotechnological implications.</title>
        <authorList>
            <person name="Wang D."/>
            <person name="Korhonen P.K."/>
            <person name="Gasser R.B."/>
            <person name="Young N.D."/>
        </authorList>
    </citation>
    <scope>NUCLEOTIDE SEQUENCE [LARGE SCALE GENOMIC DNA]</scope>
    <source>
        <strain evidence="1">Cs-k2</strain>
    </source>
</reference>
<dbReference type="EMBL" id="NIRI02000077">
    <property type="protein sequence ID" value="KAG5441069.1"/>
    <property type="molecule type" value="Genomic_DNA"/>
</dbReference>
<comment type="caution">
    <text evidence="1">The sequence shown here is derived from an EMBL/GenBank/DDBJ whole genome shotgun (WGS) entry which is preliminary data.</text>
</comment>
<dbReference type="AlphaFoldDB" id="A0A3R7CQJ7"/>
<evidence type="ECO:0000313" key="2">
    <source>
        <dbReference type="Proteomes" id="UP000286415"/>
    </source>
</evidence>
<accession>A0A3R7CQJ7</accession>
<sequence>MLRPESLSFTRLARISGHYGPASSRDLISRNFGLNSQSRLYWPNAACQWHIQKATALPSCRRSVVQASLTSFWALMTINQFIDWLGETLGTESNSPYRYDRVLASSPKHVVTNKQDIIGFLCDDPEAAMAQWLEREFTNRKVRGSNLTFASRLLSTLEKPGIIPAPVLPSSGTIVGHRKGATVERLFSIVPM</sequence>
<reference evidence="1 2" key="2">
    <citation type="journal article" date="2021" name="Genomics">
        <title>High-quality reference genome for Clonorchis sinensis.</title>
        <authorList>
            <person name="Young N.D."/>
            <person name="Stroehlein A.J."/>
            <person name="Kinkar L."/>
            <person name="Wang T."/>
            <person name="Sohn W.M."/>
            <person name="Chang B.C.H."/>
            <person name="Kaur P."/>
            <person name="Weisz D."/>
            <person name="Dudchenko O."/>
            <person name="Aiden E.L."/>
            <person name="Korhonen P.K."/>
            <person name="Gasser R.B."/>
        </authorList>
    </citation>
    <scope>NUCLEOTIDE SEQUENCE [LARGE SCALE GENOMIC DNA]</scope>
    <source>
        <strain evidence="1">Cs-k2</strain>
    </source>
</reference>
<dbReference type="Proteomes" id="UP000286415">
    <property type="component" value="Unassembled WGS sequence"/>
</dbReference>
<organism evidence="1 2">
    <name type="scientific">Clonorchis sinensis</name>
    <name type="common">Chinese liver fluke</name>
    <dbReference type="NCBI Taxonomy" id="79923"/>
    <lineage>
        <taxon>Eukaryota</taxon>
        <taxon>Metazoa</taxon>
        <taxon>Spiralia</taxon>
        <taxon>Lophotrochozoa</taxon>
        <taxon>Platyhelminthes</taxon>
        <taxon>Trematoda</taxon>
        <taxon>Digenea</taxon>
        <taxon>Opisthorchiida</taxon>
        <taxon>Opisthorchiata</taxon>
        <taxon>Opisthorchiidae</taxon>
        <taxon>Clonorchis</taxon>
    </lineage>
</organism>
<keyword evidence="2" id="KW-1185">Reference proteome</keyword>
<protein>
    <submittedName>
        <fullName evidence="1">Uncharacterized protein</fullName>
    </submittedName>
</protein>